<protein>
    <recommendedName>
        <fullName evidence="4">Secreted protein</fullName>
    </recommendedName>
</protein>
<evidence type="ECO:0008006" key="4">
    <source>
        <dbReference type="Google" id="ProtNLM"/>
    </source>
</evidence>
<organism evidence="2 3">
    <name type="scientific">Streptomyces salinarius</name>
    <dbReference type="NCBI Taxonomy" id="2762598"/>
    <lineage>
        <taxon>Bacteria</taxon>
        <taxon>Bacillati</taxon>
        <taxon>Actinomycetota</taxon>
        <taxon>Actinomycetes</taxon>
        <taxon>Kitasatosporales</taxon>
        <taxon>Streptomycetaceae</taxon>
        <taxon>Streptomyces</taxon>
    </lineage>
</organism>
<evidence type="ECO:0000256" key="1">
    <source>
        <dbReference type="SAM" id="MobiDB-lite"/>
    </source>
</evidence>
<reference evidence="2 3" key="1">
    <citation type="submission" date="2024-07" db="EMBL/GenBank/DDBJ databases">
        <title>Whole genome sequencing of Prodigiosin pigment-producing Streptomyces salinarius isolated from rhizosphere soil of Arachis hypogaea.</title>
        <authorList>
            <person name="Vidhya A."/>
            <person name="Ramya S."/>
        </authorList>
    </citation>
    <scope>NUCLEOTIDE SEQUENCE [LARGE SCALE GENOMIC DNA]</scope>
    <source>
        <strain evidence="2 3">VRMG2420</strain>
    </source>
</reference>
<sequence>MNVVLIILSVLLLLVAGGCACVVWAARGGPSWTRAVATATLAAGELVRASGRSGGNRGRGGDPDGSSDG</sequence>
<evidence type="ECO:0000313" key="3">
    <source>
        <dbReference type="Proteomes" id="UP001614264"/>
    </source>
</evidence>
<keyword evidence="3" id="KW-1185">Reference proteome</keyword>
<accession>A0ABW8BG46</accession>
<gene>
    <name evidence="2" type="ORF">AB4829_25845</name>
</gene>
<name>A0ABW8BG46_9ACTN</name>
<feature type="region of interest" description="Disordered" evidence="1">
    <location>
        <begin position="49"/>
        <end position="69"/>
    </location>
</feature>
<dbReference type="EMBL" id="JBITPR010000047">
    <property type="protein sequence ID" value="MFI7874009.1"/>
    <property type="molecule type" value="Genomic_DNA"/>
</dbReference>
<dbReference type="Proteomes" id="UP001614264">
    <property type="component" value="Unassembled WGS sequence"/>
</dbReference>
<evidence type="ECO:0000313" key="2">
    <source>
        <dbReference type="EMBL" id="MFI7874009.1"/>
    </source>
</evidence>
<proteinExistence type="predicted"/>
<dbReference type="RefSeq" id="WP_102927394.1">
    <property type="nucleotide sequence ID" value="NZ_JBITPR010000047.1"/>
</dbReference>
<comment type="caution">
    <text evidence="2">The sequence shown here is derived from an EMBL/GenBank/DDBJ whole genome shotgun (WGS) entry which is preliminary data.</text>
</comment>